<keyword evidence="2" id="KW-1003">Cell membrane</keyword>
<feature type="transmembrane region" description="Helical" evidence="10">
    <location>
        <begin position="76"/>
        <end position="97"/>
    </location>
</feature>
<dbReference type="GO" id="GO:0005886">
    <property type="term" value="C:plasma membrane"/>
    <property type="evidence" value="ECO:0007669"/>
    <property type="project" value="UniProtKB-SubCell"/>
</dbReference>
<dbReference type="GO" id="GO:0007200">
    <property type="term" value="P:phospholipase C-activating G protein-coupled receptor signaling pathway"/>
    <property type="evidence" value="ECO:0007669"/>
    <property type="project" value="TreeGrafter"/>
</dbReference>
<dbReference type="PANTHER" id="PTHR24231">
    <property type="entry name" value="PURINOCEPTOR-RELATED G-PROTEIN COUPLED RECEPTOR"/>
    <property type="match status" value="1"/>
</dbReference>
<feature type="domain" description="G-protein coupled receptors family 1 profile" evidence="11">
    <location>
        <begin position="55"/>
        <end position="309"/>
    </location>
</feature>
<reference evidence="12" key="1">
    <citation type="journal article" date="2022" name="bioRxiv">
        <title>Sequencing and chromosome-scale assembly of the giantPleurodeles waltlgenome.</title>
        <authorList>
            <person name="Brown T."/>
            <person name="Elewa A."/>
            <person name="Iarovenko S."/>
            <person name="Subramanian E."/>
            <person name="Araus A.J."/>
            <person name="Petzold A."/>
            <person name="Susuki M."/>
            <person name="Suzuki K.-i.T."/>
            <person name="Hayashi T."/>
            <person name="Toyoda A."/>
            <person name="Oliveira C."/>
            <person name="Osipova E."/>
            <person name="Leigh N.D."/>
            <person name="Simon A."/>
            <person name="Yun M.H."/>
        </authorList>
    </citation>
    <scope>NUCLEOTIDE SEQUENCE</scope>
    <source>
        <strain evidence="12">20211129_DDA</strain>
        <tissue evidence="12">Liver</tissue>
    </source>
</reference>
<protein>
    <recommendedName>
        <fullName evidence="11">G-protein coupled receptors family 1 profile domain-containing protein</fullName>
    </recommendedName>
</protein>
<accession>A0AAV7U0N5</accession>
<comment type="caution">
    <text evidence="12">The sequence shown here is derived from an EMBL/GenBank/DDBJ whole genome shotgun (WGS) entry which is preliminary data.</text>
</comment>
<keyword evidence="4 10" id="KW-1133">Transmembrane helix</keyword>
<dbReference type="GO" id="GO:0001621">
    <property type="term" value="F:G protein-coupled ADP receptor activity"/>
    <property type="evidence" value="ECO:0007669"/>
    <property type="project" value="TreeGrafter"/>
</dbReference>
<evidence type="ECO:0000256" key="9">
    <source>
        <dbReference type="RuleBase" id="RU000688"/>
    </source>
</evidence>
<dbReference type="PROSITE" id="PS50262">
    <property type="entry name" value="G_PROTEIN_RECEP_F1_2"/>
    <property type="match status" value="1"/>
</dbReference>
<feature type="transmembrane region" description="Helical" evidence="10">
    <location>
        <begin position="155"/>
        <end position="177"/>
    </location>
</feature>
<dbReference type="Pfam" id="PF00001">
    <property type="entry name" value="7tm_1"/>
    <property type="match status" value="1"/>
</dbReference>
<keyword evidence="7 9" id="KW-0675">Receptor</keyword>
<evidence type="ECO:0000256" key="10">
    <source>
        <dbReference type="SAM" id="Phobius"/>
    </source>
</evidence>
<feature type="transmembrane region" description="Helical" evidence="10">
    <location>
        <begin position="245"/>
        <end position="263"/>
    </location>
</feature>
<proteinExistence type="inferred from homology"/>
<evidence type="ECO:0000256" key="7">
    <source>
        <dbReference type="ARBA" id="ARBA00023170"/>
    </source>
</evidence>
<dbReference type="EMBL" id="JANPWB010000006">
    <property type="protein sequence ID" value="KAJ1182076.1"/>
    <property type="molecule type" value="Genomic_DNA"/>
</dbReference>
<dbReference type="SUPFAM" id="SSF81321">
    <property type="entry name" value="Family A G protein-coupled receptor-like"/>
    <property type="match status" value="1"/>
</dbReference>
<gene>
    <name evidence="12" type="ORF">NDU88_007271</name>
</gene>
<evidence type="ECO:0000256" key="3">
    <source>
        <dbReference type="ARBA" id="ARBA00022692"/>
    </source>
</evidence>
<feature type="transmembrane region" description="Helical" evidence="10">
    <location>
        <begin position="40"/>
        <end position="64"/>
    </location>
</feature>
<keyword evidence="8 9" id="KW-0807">Transducer</keyword>
<evidence type="ECO:0000256" key="2">
    <source>
        <dbReference type="ARBA" id="ARBA00022475"/>
    </source>
</evidence>
<dbReference type="GO" id="GO:0005524">
    <property type="term" value="F:ATP binding"/>
    <property type="evidence" value="ECO:0007669"/>
    <property type="project" value="TreeGrafter"/>
</dbReference>
<organism evidence="12 13">
    <name type="scientific">Pleurodeles waltl</name>
    <name type="common">Iberian ribbed newt</name>
    <dbReference type="NCBI Taxonomy" id="8319"/>
    <lineage>
        <taxon>Eukaryota</taxon>
        <taxon>Metazoa</taxon>
        <taxon>Chordata</taxon>
        <taxon>Craniata</taxon>
        <taxon>Vertebrata</taxon>
        <taxon>Euteleostomi</taxon>
        <taxon>Amphibia</taxon>
        <taxon>Batrachia</taxon>
        <taxon>Caudata</taxon>
        <taxon>Salamandroidea</taxon>
        <taxon>Salamandridae</taxon>
        <taxon>Pleurodelinae</taxon>
        <taxon>Pleurodeles</taxon>
    </lineage>
</organism>
<evidence type="ECO:0000313" key="13">
    <source>
        <dbReference type="Proteomes" id="UP001066276"/>
    </source>
</evidence>
<sequence length="345" mass="39277">MRALCAAHCVERMAEASEQKAEEDFCESAKTILGTIQRTVFPATFLSILVIGLILNFSVMWILIYRVKNWNRTAIFLCNLAVADITWILTLPCLIYYHFNHLHWIFGDAACKITRTVYHACFYCSIYFVTCLSVDRYLAIVHPHKSYLVLKKHQSLLICITIWASTVLCSTPVTFLASTQTCDSNKTTCSLYVFSNATYITLPFSLCTTTIGCLLPFVFICYCYCSSLGELRKGKLRRFQKKNTLTKLMCSALIIFGLLYLPYHASRNTCIILRAYWPNASIPIEESDAFFFVEMAVCSLNTCINPLFCFVSGGDFREQVCKLLPSFGHIGTWRARKNRSTVHPN</sequence>
<dbReference type="InterPro" id="IPR017452">
    <property type="entry name" value="GPCR_Rhodpsn_7TM"/>
</dbReference>
<evidence type="ECO:0000256" key="4">
    <source>
        <dbReference type="ARBA" id="ARBA00022989"/>
    </source>
</evidence>
<dbReference type="Proteomes" id="UP001066276">
    <property type="component" value="Chromosome 3_2"/>
</dbReference>
<evidence type="ECO:0000259" key="11">
    <source>
        <dbReference type="PROSITE" id="PS50262"/>
    </source>
</evidence>
<feature type="transmembrane region" description="Helical" evidence="10">
    <location>
        <begin position="197"/>
        <end position="224"/>
    </location>
</feature>
<dbReference type="InterPro" id="IPR000276">
    <property type="entry name" value="GPCR_Rhodpsn"/>
</dbReference>
<dbReference type="GO" id="GO:0045031">
    <property type="term" value="F:G protein-coupled ATP receptor activity"/>
    <property type="evidence" value="ECO:0007669"/>
    <property type="project" value="TreeGrafter"/>
</dbReference>
<comment type="similarity">
    <text evidence="9">Belongs to the G-protein coupled receptor 1 family.</text>
</comment>
<name>A0AAV7U0N5_PLEWA</name>
<dbReference type="AlphaFoldDB" id="A0AAV7U0N5"/>
<dbReference type="Gene3D" id="1.20.1070.10">
    <property type="entry name" value="Rhodopsin 7-helix transmembrane proteins"/>
    <property type="match status" value="1"/>
</dbReference>
<dbReference type="PRINTS" id="PR00237">
    <property type="entry name" value="GPCRRHODOPSN"/>
</dbReference>
<dbReference type="PANTHER" id="PTHR24231:SF2">
    <property type="entry name" value="P2Y PURINOCEPTOR 1"/>
    <property type="match status" value="1"/>
</dbReference>
<comment type="subcellular location">
    <subcellularLocation>
        <location evidence="1">Cell membrane</location>
        <topology evidence="1">Multi-pass membrane protein</topology>
    </subcellularLocation>
</comment>
<dbReference type="PRINTS" id="PR01157">
    <property type="entry name" value="P2YPURNOCPTR"/>
</dbReference>
<feature type="transmembrane region" description="Helical" evidence="10">
    <location>
        <begin position="117"/>
        <end position="134"/>
    </location>
</feature>
<evidence type="ECO:0000256" key="1">
    <source>
        <dbReference type="ARBA" id="ARBA00004651"/>
    </source>
</evidence>
<keyword evidence="5 9" id="KW-0297">G-protein coupled receptor</keyword>
<dbReference type="GO" id="GO:0031686">
    <property type="term" value="F:A1 adenosine receptor binding"/>
    <property type="evidence" value="ECO:0007669"/>
    <property type="project" value="TreeGrafter"/>
</dbReference>
<keyword evidence="6 10" id="KW-0472">Membrane</keyword>
<dbReference type="PROSITE" id="PS00237">
    <property type="entry name" value="G_PROTEIN_RECEP_F1_1"/>
    <property type="match status" value="1"/>
</dbReference>
<evidence type="ECO:0000256" key="5">
    <source>
        <dbReference type="ARBA" id="ARBA00023040"/>
    </source>
</evidence>
<keyword evidence="3 9" id="KW-0812">Transmembrane</keyword>
<evidence type="ECO:0000256" key="8">
    <source>
        <dbReference type="ARBA" id="ARBA00023224"/>
    </source>
</evidence>
<evidence type="ECO:0000313" key="12">
    <source>
        <dbReference type="EMBL" id="KAJ1182076.1"/>
    </source>
</evidence>
<keyword evidence="13" id="KW-1185">Reference proteome</keyword>
<evidence type="ECO:0000256" key="6">
    <source>
        <dbReference type="ARBA" id="ARBA00023136"/>
    </source>
</evidence>